<dbReference type="Proteomes" id="UP000887540">
    <property type="component" value="Unplaced"/>
</dbReference>
<accession>A0A914DZS3</accession>
<proteinExistence type="predicted"/>
<reference evidence="2" key="1">
    <citation type="submission" date="2022-11" db="UniProtKB">
        <authorList>
            <consortium name="WormBaseParasite"/>
        </authorList>
    </citation>
    <scope>IDENTIFICATION</scope>
</reference>
<organism evidence="1 2">
    <name type="scientific">Acrobeloides nanus</name>
    <dbReference type="NCBI Taxonomy" id="290746"/>
    <lineage>
        <taxon>Eukaryota</taxon>
        <taxon>Metazoa</taxon>
        <taxon>Ecdysozoa</taxon>
        <taxon>Nematoda</taxon>
        <taxon>Chromadorea</taxon>
        <taxon>Rhabditida</taxon>
        <taxon>Tylenchina</taxon>
        <taxon>Cephalobomorpha</taxon>
        <taxon>Cephaloboidea</taxon>
        <taxon>Cephalobidae</taxon>
        <taxon>Acrobeloides</taxon>
    </lineage>
</organism>
<sequence>MVYEGNSTTFPSWNYTYGYSLKHQNYSFGIGHVGNFSGDNNKIMNLTVYNLTIGYNVMPTLNFTYHLKANNTNQHSYNFTLEHSDPISFALLDDQVRLFQPLKSFYKENR</sequence>
<evidence type="ECO:0000313" key="1">
    <source>
        <dbReference type="Proteomes" id="UP000887540"/>
    </source>
</evidence>
<dbReference type="AlphaFoldDB" id="A0A914DZS3"/>
<name>A0A914DZS3_9BILA</name>
<keyword evidence="1" id="KW-1185">Reference proteome</keyword>
<dbReference type="WBParaSite" id="ACRNAN_scaffold4781.g13372.t1">
    <property type="protein sequence ID" value="ACRNAN_scaffold4781.g13372.t1"/>
    <property type="gene ID" value="ACRNAN_scaffold4781.g13372"/>
</dbReference>
<evidence type="ECO:0000313" key="2">
    <source>
        <dbReference type="WBParaSite" id="ACRNAN_scaffold4781.g13372.t1"/>
    </source>
</evidence>
<protein>
    <submittedName>
        <fullName evidence="2">Uncharacterized protein</fullName>
    </submittedName>
</protein>